<sequence length="466" mass="50534">MQVFDALENSLTSTIPHEVRNLKFFSIFLLDRNNLSGQIPESIGELTYLESLSLYENTFTGPLPPKLGSLSKFNTMDVSQNRLNGSLPKDICKGGNMQYFLALENSFSGELLESYGHDYKSLLRFMVNNNNLSGKVPDGIWGQPNANIIDLSFNQYSKEISPEIRNAKNLSWMIIHNNRFSGALVPQIGMAAELSKIDAHNNLLTGPIPKENRLEGVIPATLGDIQDLSSLNLSNNELSGSIPAKLGFLKLSSVDFSNNHLVGPVSNSLLTVGNRHSFAGNPRLRGKISGSNNVLRVCSVSHAEKETNKMKLAAGFVVVAATGKQRASIYIHVCEYIVGSNLSLSSASSWPFSGPSAGIYVQNGCCFAGDGKSHGFLDSCWPGCLDGSPSFSFGSLNPVGEGFLPVGVKPVDDNAGEDMEVCMQGNLDIREEGNMGAWKGEKMHDLNYEEITLDLTLGLSNLKSFP</sequence>
<keyword evidence="9" id="KW-0675">Receptor</keyword>
<proteinExistence type="inferred from homology"/>
<evidence type="ECO:0000256" key="7">
    <source>
        <dbReference type="ARBA" id="ARBA00022989"/>
    </source>
</evidence>
<dbReference type="FunFam" id="3.80.10.10:FF:000383">
    <property type="entry name" value="Leucine-rich repeat receptor protein kinase EMS1"/>
    <property type="match status" value="1"/>
</dbReference>
<evidence type="ECO:0000256" key="1">
    <source>
        <dbReference type="ARBA" id="ARBA00004251"/>
    </source>
</evidence>
<dbReference type="Proteomes" id="UP000824469">
    <property type="component" value="Unassembled WGS sequence"/>
</dbReference>
<evidence type="ECO:0000256" key="4">
    <source>
        <dbReference type="ARBA" id="ARBA00022692"/>
    </source>
</evidence>
<keyword evidence="6" id="KW-0677">Repeat</keyword>
<evidence type="ECO:0000256" key="6">
    <source>
        <dbReference type="ARBA" id="ARBA00022737"/>
    </source>
</evidence>
<accession>A0AA38G6Q8</accession>
<dbReference type="SUPFAM" id="SSF52058">
    <property type="entry name" value="L domain-like"/>
    <property type="match status" value="1"/>
</dbReference>
<dbReference type="EMBL" id="JAHRHJ020000005">
    <property type="protein sequence ID" value="KAH9316305.1"/>
    <property type="molecule type" value="Genomic_DNA"/>
</dbReference>
<comment type="subcellular location">
    <subcellularLocation>
        <location evidence="1">Cell membrane</location>
        <topology evidence="1">Single-pass type I membrane protein</topology>
    </subcellularLocation>
</comment>
<keyword evidence="3" id="KW-1003">Cell membrane</keyword>
<dbReference type="AlphaFoldDB" id="A0AA38G6Q8"/>
<gene>
    <name evidence="11" type="ORF">KI387_024932</name>
</gene>
<evidence type="ECO:0000256" key="5">
    <source>
        <dbReference type="ARBA" id="ARBA00022729"/>
    </source>
</evidence>
<keyword evidence="12" id="KW-1185">Reference proteome</keyword>
<evidence type="ECO:0000256" key="3">
    <source>
        <dbReference type="ARBA" id="ARBA00022475"/>
    </source>
</evidence>
<evidence type="ECO:0000313" key="12">
    <source>
        <dbReference type="Proteomes" id="UP000824469"/>
    </source>
</evidence>
<evidence type="ECO:0000313" key="11">
    <source>
        <dbReference type="EMBL" id="KAH9316305.1"/>
    </source>
</evidence>
<dbReference type="Pfam" id="PF00560">
    <property type="entry name" value="LRR_1"/>
    <property type="match status" value="2"/>
</dbReference>
<comment type="similarity">
    <text evidence="2">Belongs to the RLP family.</text>
</comment>
<keyword evidence="8" id="KW-0472">Membrane</keyword>
<dbReference type="GO" id="GO:0005886">
    <property type="term" value="C:plasma membrane"/>
    <property type="evidence" value="ECO:0007669"/>
    <property type="project" value="UniProtKB-SubCell"/>
</dbReference>
<keyword evidence="5" id="KW-0732">Signal</keyword>
<dbReference type="OMA" id="LVPNIAM"/>
<evidence type="ECO:0000256" key="2">
    <source>
        <dbReference type="ARBA" id="ARBA00009592"/>
    </source>
</evidence>
<evidence type="ECO:0000256" key="10">
    <source>
        <dbReference type="ARBA" id="ARBA00023180"/>
    </source>
</evidence>
<evidence type="ECO:0000256" key="9">
    <source>
        <dbReference type="ARBA" id="ARBA00023170"/>
    </source>
</evidence>
<keyword evidence="10" id="KW-0325">Glycoprotein</keyword>
<keyword evidence="4" id="KW-0812">Transmembrane</keyword>
<dbReference type="PANTHER" id="PTHR48052">
    <property type="entry name" value="UNNAMED PRODUCT"/>
    <property type="match status" value="1"/>
</dbReference>
<protein>
    <submittedName>
        <fullName evidence="11">Uncharacterized protein</fullName>
    </submittedName>
</protein>
<keyword evidence="7" id="KW-1133">Transmembrane helix</keyword>
<dbReference type="InterPro" id="IPR001611">
    <property type="entry name" value="Leu-rich_rpt"/>
</dbReference>
<dbReference type="Gene3D" id="3.80.10.10">
    <property type="entry name" value="Ribonuclease Inhibitor"/>
    <property type="match status" value="1"/>
</dbReference>
<dbReference type="InterPro" id="IPR032675">
    <property type="entry name" value="LRR_dom_sf"/>
</dbReference>
<name>A0AA38G6Q8_TAXCH</name>
<dbReference type="PANTHER" id="PTHR48052:SF40">
    <property type="entry name" value="RECEPTOR PROTEIN-TYROSINE KINASE CEPR2"/>
    <property type="match status" value="1"/>
</dbReference>
<comment type="caution">
    <text evidence="11">The sequence shown here is derived from an EMBL/GenBank/DDBJ whole genome shotgun (WGS) entry which is preliminary data.</text>
</comment>
<evidence type="ECO:0000256" key="8">
    <source>
        <dbReference type="ARBA" id="ARBA00023136"/>
    </source>
</evidence>
<reference evidence="11 12" key="1">
    <citation type="journal article" date="2021" name="Nat. Plants">
        <title>The Taxus genome provides insights into paclitaxel biosynthesis.</title>
        <authorList>
            <person name="Xiong X."/>
            <person name="Gou J."/>
            <person name="Liao Q."/>
            <person name="Li Y."/>
            <person name="Zhou Q."/>
            <person name="Bi G."/>
            <person name="Li C."/>
            <person name="Du R."/>
            <person name="Wang X."/>
            <person name="Sun T."/>
            <person name="Guo L."/>
            <person name="Liang H."/>
            <person name="Lu P."/>
            <person name="Wu Y."/>
            <person name="Zhang Z."/>
            <person name="Ro D.K."/>
            <person name="Shang Y."/>
            <person name="Huang S."/>
            <person name="Yan J."/>
        </authorList>
    </citation>
    <scope>NUCLEOTIDE SEQUENCE [LARGE SCALE GENOMIC DNA]</scope>
    <source>
        <strain evidence="11">Ta-2019</strain>
    </source>
</reference>
<organism evidence="11 12">
    <name type="scientific">Taxus chinensis</name>
    <name type="common">Chinese yew</name>
    <name type="synonym">Taxus wallichiana var. chinensis</name>
    <dbReference type="NCBI Taxonomy" id="29808"/>
    <lineage>
        <taxon>Eukaryota</taxon>
        <taxon>Viridiplantae</taxon>
        <taxon>Streptophyta</taxon>
        <taxon>Embryophyta</taxon>
        <taxon>Tracheophyta</taxon>
        <taxon>Spermatophyta</taxon>
        <taxon>Pinopsida</taxon>
        <taxon>Pinidae</taxon>
        <taxon>Conifers II</taxon>
        <taxon>Cupressales</taxon>
        <taxon>Taxaceae</taxon>
        <taxon>Taxus</taxon>
    </lineage>
</organism>